<name>A0A0R0LUC1_9MICR</name>
<proteinExistence type="predicted"/>
<gene>
    <name evidence="1" type="ORF">M153_1774000174</name>
</gene>
<sequence length="58" mass="6909">MGNNFFFQRSQSKTNNKVEYSRDNNKYLRNLFLRDSKGLSINPIEYVNCVINFQKSVK</sequence>
<organism evidence="1 2">
    <name type="scientific">Pseudoloma neurophilia</name>
    <dbReference type="NCBI Taxonomy" id="146866"/>
    <lineage>
        <taxon>Eukaryota</taxon>
        <taxon>Fungi</taxon>
        <taxon>Fungi incertae sedis</taxon>
        <taxon>Microsporidia</taxon>
        <taxon>Pseudoloma</taxon>
    </lineage>
</organism>
<dbReference type="AlphaFoldDB" id="A0A0R0LUC1"/>
<feature type="non-terminal residue" evidence="1">
    <location>
        <position position="58"/>
    </location>
</feature>
<dbReference type="EMBL" id="LGUB01000534">
    <property type="protein sequence ID" value="KRH93010.1"/>
    <property type="molecule type" value="Genomic_DNA"/>
</dbReference>
<dbReference type="Proteomes" id="UP000051530">
    <property type="component" value="Unassembled WGS sequence"/>
</dbReference>
<reference evidence="1 2" key="1">
    <citation type="submission" date="2015-07" db="EMBL/GenBank/DDBJ databases">
        <title>The genome of Pseudoloma neurophilia, a relevant intracellular parasite of the zebrafish.</title>
        <authorList>
            <person name="Ndikumana S."/>
            <person name="Pelin A."/>
            <person name="Sanders J."/>
            <person name="Corradi N."/>
        </authorList>
    </citation>
    <scope>NUCLEOTIDE SEQUENCE [LARGE SCALE GENOMIC DNA]</scope>
    <source>
        <strain evidence="1 2">MK1</strain>
    </source>
</reference>
<protein>
    <submittedName>
        <fullName evidence="1">Uncharacterized protein</fullName>
    </submittedName>
</protein>
<evidence type="ECO:0000313" key="1">
    <source>
        <dbReference type="EMBL" id="KRH93010.1"/>
    </source>
</evidence>
<accession>A0A0R0LUC1</accession>
<evidence type="ECO:0000313" key="2">
    <source>
        <dbReference type="Proteomes" id="UP000051530"/>
    </source>
</evidence>
<keyword evidence="2" id="KW-1185">Reference proteome</keyword>
<dbReference type="VEuPathDB" id="MicrosporidiaDB:M153_1774000174"/>
<comment type="caution">
    <text evidence="1">The sequence shown here is derived from an EMBL/GenBank/DDBJ whole genome shotgun (WGS) entry which is preliminary data.</text>
</comment>